<feature type="domain" description="PhoD-like phosphatase metallophosphatase" evidence="2">
    <location>
        <begin position="171"/>
        <end position="503"/>
    </location>
</feature>
<dbReference type="Pfam" id="PF09423">
    <property type="entry name" value="PhoD"/>
    <property type="match status" value="1"/>
</dbReference>
<organism evidence="4 5">
    <name type="scientific">Fodinibius roseus</name>
    <dbReference type="NCBI Taxonomy" id="1194090"/>
    <lineage>
        <taxon>Bacteria</taxon>
        <taxon>Pseudomonadati</taxon>
        <taxon>Balneolota</taxon>
        <taxon>Balneolia</taxon>
        <taxon>Balneolales</taxon>
        <taxon>Balneolaceae</taxon>
        <taxon>Fodinibius</taxon>
    </lineage>
</organism>
<dbReference type="InterPro" id="IPR038607">
    <property type="entry name" value="PhoD-like_sf"/>
</dbReference>
<dbReference type="RefSeq" id="WP_211483130.1">
    <property type="nucleotide sequence ID" value="NZ_FQUS01000007.1"/>
</dbReference>
<dbReference type="PROSITE" id="PS51318">
    <property type="entry name" value="TAT"/>
    <property type="match status" value="1"/>
</dbReference>
<dbReference type="PANTHER" id="PTHR43606">
    <property type="entry name" value="PHOSPHATASE, PUTATIVE (AFU_ORTHOLOGUE AFUA_6G08710)-RELATED"/>
    <property type="match status" value="1"/>
</dbReference>
<gene>
    <name evidence="4" type="ORF">SAMN05443144_10797</name>
</gene>
<dbReference type="InterPro" id="IPR029052">
    <property type="entry name" value="Metallo-depent_PP-like"/>
</dbReference>
<evidence type="ECO:0000259" key="2">
    <source>
        <dbReference type="Pfam" id="PF09423"/>
    </source>
</evidence>
<dbReference type="SUPFAM" id="SSF56300">
    <property type="entry name" value="Metallo-dependent phosphatases"/>
    <property type="match status" value="1"/>
</dbReference>
<dbReference type="Gene3D" id="2.60.40.380">
    <property type="entry name" value="Purple acid phosphatase-like, N-terminal"/>
    <property type="match status" value="1"/>
</dbReference>
<reference evidence="4 5" key="1">
    <citation type="submission" date="2016-11" db="EMBL/GenBank/DDBJ databases">
        <authorList>
            <person name="Jaros S."/>
            <person name="Januszkiewicz K."/>
            <person name="Wedrychowicz H."/>
        </authorList>
    </citation>
    <scope>NUCLEOTIDE SEQUENCE [LARGE SCALE GENOMIC DNA]</scope>
    <source>
        <strain evidence="4 5">DSM 21986</strain>
    </source>
</reference>
<evidence type="ECO:0000313" key="4">
    <source>
        <dbReference type="EMBL" id="SHF30640.1"/>
    </source>
</evidence>
<sequence length="535" mass="59781">MNKTGMKDNTEGEEQQVEQPQTNRLDRRSFLRKSAITLTGLGLTSAFPFLHTSAKSLNYPFTLGVASGDPLPGGVVLWTRLAPNPLIGGGMPPEQVEVGWEVSRNRSFSQLVGSGSTVAGPKYGHSVHVEVDGLAPGSWYYYRFRANGETSPIGRTKTAPAYGAKPDELNFAFASCQHYASGYYTAYDHLVEEGLDVVFFLGDYIYEKGGQGEIGRGHLPIHEIYSLEDYRIRYAQYRSDPSLQAAHAAFPWIVTPDDHEVKNNWGGEGPPYDNNEDFLARRANAFQAYYEHMPLRKASIPENIDMQLYRDFTFGDLATFNVLDTRQFRTDFACDDGVHSGCSERLDPSRTILGDEQETWLFNNLANSDTRWNILPQQIMMAQGDRKAGEGTAYSMDKWDGYVASRNRLFEVLKTNDIKNMVVLTGDSHKNWVNNLKEDFSNPDSPVLGTEFMGTSISSSGDGQDTNSLGKRLLRENPHIKFFNAQRGYVRCRLTPEEFRADFRILPYVTSSGAPVKTRASFIVKNGTPGALQVS</sequence>
<dbReference type="STRING" id="1194090.SAMN05443144_10797"/>
<dbReference type="Pfam" id="PF16655">
    <property type="entry name" value="PhoD_N"/>
    <property type="match status" value="1"/>
</dbReference>
<dbReference type="InterPro" id="IPR018946">
    <property type="entry name" value="PhoD-like_MPP"/>
</dbReference>
<dbReference type="Gene3D" id="3.60.21.70">
    <property type="entry name" value="PhoD-like phosphatase"/>
    <property type="match status" value="1"/>
</dbReference>
<dbReference type="InterPro" id="IPR032093">
    <property type="entry name" value="PhoD_N"/>
</dbReference>
<dbReference type="AlphaFoldDB" id="A0A1M5AK18"/>
<feature type="compositionally biased region" description="Basic and acidic residues" evidence="1">
    <location>
        <begin position="1"/>
        <end position="10"/>
    </location>
</feature>
<accession>A0A1M5AK18</accession>
<protein>
    <submittedName>
        <fullName evidence="4">Alkaline phosphatase D</fullName>
    </submittedName>
</protein>
<evidence type="ECO:0000259" key="3">
    <source>
        <dbReference type="Pfam" id="PF16655"/>
    </source>
</evidence>
<keyword evidence="5" id="KW-1185">Reference proteome</keyword>
<dbReference type="PANTHER" id="PTHR43606:SF2">
    <property type="entry name" value="ALKALINE PHOSPHATASE FAMILY PROTEIN (AFU_ORTHOLOGUE AFUA_5G03860)"/>
    <property type="match status" value="1"/>
</dbReference>
<name>A0A1M5AK18_9BACT</name>
<evidence type="ECO:0000313" key="5">
    <source>
        <dbReference type="Proteomes" id="UP000184041"/>
    </source>
</evidence>
<evidence type="ECO:0000256" key="1">
    <source>
        <dbReference type="SAM" id="MobiDB-lite"/>
    </source>
</evidence>
<dbReference type="CDD" id="cd07389">
    <property type="entry name" value="MPP_PhoD"/>
    <property type="match status" value="1"/>
</dbReference>
<proteinExistence type="predicted"/>
<dbReference type="EMBL" id="FQUS01000007">
    <property type="protein sequence ID" value="SHF30640.1"/>
    <property type="molecule type" value="Genomic_DNA"/>
</dbReference>
<dbReference type="InterPro" id="IPR052900">
    <property type="entry name" value="Phospholipid_Metab_Enz"/>
</dbReference>
<feature type="domain" description="Phospholipase D N-terminal" evidence="3">
    <location>
        <begin position="63"/>
        <end position="158"/>
    </location>
</feature>
<dbReference type="Proteomes" id="UP000184041">
    <property type="component" value="Unassembled WGS sequence"/>
</dbReference>
<feature type="region of interest" description="Disordered" evidence="1">
    <location>
        <begin position="1"/>
        <end position="28"/>
    </location>
</feature>
<dbReference type="InterPro" id="IPR006311">
    <property type="entry name" value="TAT_signal"/>
</dbReference>